<proteinExistence type="predicted"/>
<dbReference type="RefSeq" id="WP_309548029.1">
    <property type="nucleotide sequence ID" value="NZ_CP133762.1"/>
</dbReference>
<gene>
    <name evidence="3" type="ORF">RGF97_05770</name>
</gene>
<sequence>MTGFVVFSYLVGVPATAVLFVKLGRLGRGQGGHVHDRYEAAFLNGGPARVVDTAIASLHADGRLAVGGPGIVRVLRPTAHDPVERAVLQELAGAASGALGPLRIAVMRHPAVQEVGDALAARGLLMEPRPRRSAAQWGTFLGFLGGVLTLFSFFFTLADLTGPGGGVPLFLLVLPVLAAWLTAAVLCTVRARRRVTPAGRAAVAAYGRDRGHADPGLLVALRGLRSLPDPGLREQLTTTARTYRPPRPVIHPASSHARSSSSSSSSSPLDAAVLLPVVWCAAAAGGESGGGGCGGAGSCSGSGSCSGGGVSCSGGGVSCSSWSGSGSGSGSPTSSCSSGGSSCSSGGSSCSSSSSSCSSSSSSSCSSSSSSSCSSGSS</sequence>
<feature type="region of interest" description="Disordered" evidence="1">
    <location>
        <begin position="237"/>
        <end position="266"/>
    </location>
</feature>
<accession>A0ABY9RQJ0</accession>
<dbReference type="EMBL" id="CP133762">
    <property type="protein sequence ID" value="WMX44467.1"/>
    <property type="molecule type" value="Genomic_DNA"/>
</dbReference>
<evidence type="ECO:0000256" key="1">
    <source>
        <dbReference type="SAM" id="MobiDB-lite"/>
    </source>
</evidence>
<dbReference type="InterPro" id="IPR026467">
    <property type="entry name" value="Ser/Gly_Cys_C_dom"/>
</dbReference>
<feature type="transmembrane region" description="Helical" evidence="2">
    <location>
        <begin position="169"/>
        <end position="189"/>
    </location>
</feature>
<feature type="transmembrane region" description="Helical" evidence="2">
    <location>
        <begin position="134"/>
        <end position="157"/>
    </location>
</feature>
<keyword evidence="2" id="KW-1133">Transmembrane helix</keyword>
<feature type="transmembrane region" description="Helical" evidence="2">
    <location>
        <begin position="6"/>
        <end position="23"/>
    </location>
</feature>
<evidence type="ECO:0000256" key="2">
    <source>
        <dbReference type="SAM" id="Phobius"/>
    </source>
</evidence>
<keyword evidence="2" id="KW-0472">Membrane</keyword>
<organism evidence="3 4">
    <name type="scientific">Streptomyces roseicoloratus</name>
    <dbReference type="NCBI Taxonomy" id="2508722"/>
    <lineage>
        <taxon>Bacteria</taxon>
        <taxon>Bacillati</taxon>
        <taxon>Actinomycetota</taxon>
        <taxon>Actinomycetes</taxon>
        <taxon>Kitasatosporales</taxon>
        <taxon>Streptomycetaceae</taxon>
        <taxon>Streptomyces</taxon>
    </lineage>
</organism>
<dbReference type="Proteomes" id="UP001250858">
    <property type="component" value="Chromosome"/>
</dbReference>
<reference evidence="3 4" key="1">
    <citation type="submission" date="2023-09" db="EMBL/GenBank/DDBJ databases">
        <title>Complete genome of Streptomyces roseicoloratus T14.</title>
        <authorList>
            <person name="Bashizi T."/>
            <person name="Kim M.-J."/>
            <person name="Lee G."/>
            <person name="Tagele S.B."/>
            <person name="Shin J.-H."/>
        </authorList>
    </citation>
    <scope>NUCLEOTIDE SEQUENCE [LARGE SCALE GENOMIC DNA]</scope>
    <source>
        <strain evidence="3 4">T14</strain>
    </source>
</reference>
<evidence type="ECO:0000313" key="4">
    <source>
        <dbReference type="Proteomes" id="UP001250858"/>
    </source>
</evidence>
<feature type="region of interest" description="Disordered" evidence="1">
    <location>
        <begin position="322"/>
        <end position="378"/>
    </location>
</feature>
<keyword evidence="4" id="KW-1185">Reference proteome</keyword>
<protein>
    <submittedName>
        <fullName evidence="3">TIGR04222 domain-containing membrane protein</fullName>
    </submittedName>
</protein>
<evidence type="ECO:0000313" key="3">
    <source>
        <dbReference type="EMBL" id="WMX44467.1"/>
    </source>
</evidence>
<keyword evidence="2" id="KW-0812">Transmembrane</keyword>
<feature type="compositionally biased region" description="Low complexity" evidence="1">
    <location>
        <begin position="251"/>
        <end position="266"/>
    </location>
</feature>
<name>A0ABY9RQJ0_9ACTN</name>
<dbReference type="NCBIfam" id="TIGR04222">
    <property type="entry name" value="near_uncomplex"/>
    <property type="match status" value="1"/>
</dbReference>